<reference evidence="1 2" key="1">
    <citation type="submission" date="2019-02" db="EMBL/GenBank/DDBJ databases">
        <title>Genome sequencing of the rare red list fungi Dentipellis fragilis.</title>
        <authorList>
            <person name="Buettner E."/>
            <person name="Kellner H."/>
        </authorList>
    </citation>
    <scope>NUCLEOTIDE SEQUENCE [LARGE SCALE GENOMIC DNA]</scope>
    <source>
        <strain evidence="1 2">DSM 105465</strain>
    </source>
</reference>
<protein>
    <submittedName>
        <fullName evidence="1">Uncharacterized protein</fullName>
    </submittedName>
</protein>
<accession>A0A4Y9ZC81</accession>
<comment type="caution">
    <text evidence="1">The sequence shown here is derived from an EMBL/GenBank/DDBJ whole genome shotgun (WGS) entry which is preliminary data.</text>
</comment>
<organism evidence="1 2">
    <name type="scientific">Dentipellis fragilis</name>
    <dbReference type="NCBI Taxonomy" id="205917"/>
    <lineage>
        <taxon>Eukaryota</taxon>
        <taxon>Fungi</taxon>
        <taxon>Dikarya</taxon>
        <taxon>Basidiomycota</taxon>
        <taxon>Agaricomycotina</taxon>
        <taxon>Agaricomycetes</taxon>
        <taxon>Russulales</taxon>
        <taxon>Hericiaceae</taxon>
        <taxon>Dentipellis</taxon>
    </lineage>
</organism>
<keyword evidence="2" id="KW-1185">Reference proteome</keyword>
<evidence type="ECO:0000313" key="1">
    <source>
        <dbReference type="EMBL" id="TFY72182.1"/>
    </source>
</evidence>
<dbReference type="Proteomes" id="UP000298327">
    <property type="component" value="Unassembled WGS sequence"/>
</dbReference>
<gene>
    <name evidence="1" type="ORF">EVG20_g825</name>
</gene>
<proteinExistence type="predicted"/>
<name>A0A4Y9ZC81_9AGAM</name>
<dbReference type="EMBL" id="SEOQ01000022">
    <property type="protein sequence ID" value="TFY72182.1"/>
    <property type="molecule type" value="Genomic_DNA"/>
</dbReference>
<dbReference type="AlphaFoldDB" id="A0A4Y9ZC81"/>
<evidence type="ECO:0000313" key="2">
    <source>
        <dbReference type="Proteomes" id="UP000298327"/>
    </source>
</evidence>
<sequence length="319" mass="36244">MCFLLDPAAPQACARFYLCISTDQRVLIEASAGRSHCTNADINAMTLPRSRLILARLAAKLAFANDFDIYLGDELTRISTKLDAIQLVNDLVATRHWTIQSLSQHRDSHLQHLPNSVMSGSPPNANGVTVQKYIEYEVRIEELRTWVQQNVPANDHQTMHEQAIAEFNRRRDVYPSEQQVRGDSELANFWRKTYRASTHLVTYSFAIQCMMMHELDQVDPEWIAAADTQVRQALIEKGLAKLPQARSPHTSDAHLHQWLGKTLSVNRNGTAQQYRVVDAVSSAMRGSYFVLQDPQNEADSFEVPNDLFEEMVLQYTQDA</sequence>